<evidence type="ECO:0000313" key="5">
    <source>
        <dbReference type="Proteomes" id="UP000005240"/>
    </source>
</evidence>
<name>A0A180GDD9_PUCT1</name>
<feature type="region of interest" description="Disordered" evidence="1">
    <location>
        <begin position="167"/>
        <end position="186"/>
    </location>
</feature>
<evidence type="ECO:0000256" key="2">
    <source>
        <dbReference type="SAM" id="SignalP"/>
    </source>
</evidence>
<sequence length="297" mass="32326">MATFSKLLAIILLLQLSSALATAVGSSTEDCHQSLTVVIVGSYSGHIDCVFQNPTQSTQAKILSRQPPEGLPAVAKTVCTRWRGTCSFVSKMFTSFQYHVNKKGKQMDKASSHLGYRSTTLRKLSSDDTMKLVKDSYQSRASALFGMNSSPSGALVDLPPESYLPVKASPTELSSKKTSPTTQATGKALTAQIKRAARFLRNLSSSHHATTKFARDTAISSSGLASFSSQKSLPLKRPGTPTALSAIPLYRGRMASWKFRRSFSGSSQPRSDIPIRLHVADDVRRAPLQRSTHFRNI</sequence>
<organism evidence="3">
    <name type="scientific">Puccinia triticina (isolate 1-1 / race 1 (BBBD))</name>
    <name type="common">Brown leaf rust fungus</name>
    <dbReference type="NCBI Taxonomy" id="630390"/>
    <lineage>
        <taxon>Eukaryota</taxon>
        <taxon>Fungi</taxon>
        <taxon>Dikarya</taxon>
        <taxon>Basidiomycota</taxon>
        <taxon>Pucciniomycotina</taxon>
        <taxon>Pucciniomycetes</taxon>
        <taxon>Pucciniales</taxon>
        <taxon>Pucciniaceae</taxon>
        <taxon>Puccinia</taxon>
    </lineage>
</organism>
<feature type="compositionally biased region" description="Polar residues" evidence="1">
    <location>
        <begin position="171"/>
        <end position="185"/>
    </location>
</feature>
<feature type="chain" id="PRO_5008109788" evidence="2">
    <location>
        <begin position="22"/>
        <end position="297"/>
    </location>
</feature>
<dbReference type="EnsemblFungi" id="PTTG_12637-t43_1">
    <property type="protein sequence ID" value="PTTG_12637-t43_1-p1"/>
    <property type="gene ID" value="PTTG_12637"/>
</dbReference>
<reference evidence="4" key="4">
    <citation type="submission" date="2025-05" db="UniProtKB">
        <authorList>
            <consortium name="EnsemblFungi"/>
        </authorList>
    </citation>
    <scope>IDENTIFICATION</scope>
    <source>
        <strain evidence="4">isolate 1-1 / race 1 (BBBD)</strain>
    </source>
</reference>
<protein>
    <submittedName>
        <fullName evidence="3 4">Uncharacterized protein</fullName>
    </submittedName>
</protein>
<keyword evidence="2" id="KW-0732">Signal</keyword>
<dbReference type="Proteomes" id="UP000005240">
    <property type="component" value="Unassembled WGS sequence"/>
</dbReference>
<dbReference type="VEuPathDB" id="FungiDB:PTTG_12637"/>
<evidence type="ECO:0000256" key="1">
    <source>
        <dbReference type="SAM" id="MobiDB-lite"/>
    </source>
</evidence>
<proteinExistence type="predicted"/>
<reference evidence="3" key="2">
    <citation type="submission" date="2016-05" db="EMBL/GenBank/DDBJ databases">
        <title>Comparative analysis highlights variable genome content of wheat rusts and divergence of the mating loci.</title>
        <authorList>
            <person name="Cuomo C.A."/>
            <person name="Bakkeren G."/>
            <person name="Szabo L."/>
            <person name="Khalil H."/>
            <person name="Joly D."/>
            <person name="Goldberg J."/>
            <person name="Young S."/>
            <person name="Zeng Q."/>
            <person name="Fellers J."/>
        </authorList>
    </citation>
    <scope>NUCLEOTIDE SEQUENCE [LARGE SCALE GENOMIC DNA]</scope>
    <source>
        <strain evidence="3">1-1 BBBD Race 1</strain>
    </source>
</reference>
<evidence type="ECO:0000313" key="3">
    <source>
        <dbReference type="EMBL" id="OAV90468.1"/>
    </source>
</evidence>
<dbReference type="AlphaFoldDB" id="A0A180GDD9"/>
<gene>
    <name evidence="3" type="ORF">PTTG_12637</name>
</gene>
<reference evidence="4 5" key="3">
    <citation type="journal article" date="2017" name="G3 (Bethesda)">
        <title>Comparative analysis highlights variable genome content of wheat rusts and divergence of the mating loci.</title>
        <authorList>
            <person name="Cuomo C.A."/>
            <person name="Bakkeren G."/>
            <person name="Khalil H.B."/>
            <person name="Panwar V."/>
            <person name="Joly D."/>
            <person name="Linning R."/>
            <person name="Sakthikumar S."/>
            <person name="Song X."/>
            <person name="Adiconis X."/>
            <person name="Fan L."/>
            <person name="Goldberg J.M."/>
            <person name="Levin J.Z."/>
            <person name="Young S."/>
            <person name="Zeng Q."/>
            <person name="Anikster Y."/>
            <person name="Bruce M."/>
            <person name="Wang M."/>
            <person name="Yin C."/>
            <person name="McCallum B."/>
            <person name="Szabo L.J."/>
            <person name="Hulbert S."/>
            <person name="Chen X."/>
            <person name="Fellers J.P."/>
        </authorList>
    </citation>
    <scope>NUCLEOTIDE SEQUENCE</scope>
    <source>
        <strain evidence="4">isolate 1-1 / race 1 (BBBD)</strain>
        <strain evidence="5">Isolate 1-1 / race 1 (BBBD)</strain>
    </source>
</reference>
<dbReference type="OrthoDB" id="2497684at2759"/>
<keyword evidence="5" id="KW-1185">Reference proteome</keyword>
<reference evidence="3" key="1">
    <citation type="submission" date="2009-11" db="EMBL/GenBank/DDBJ databases">
        <authorList>
            <consortium name="The Broad Institute Genome Sequencing Platform"/>
            <person name="Ward D."/>
            <person name="Feldgarden M."/>
            <person name="Earl A."/>
            <person name="Young S.K."/>
            <person name="Zeng Q."/>
            <person name="Koehrsen M."/>
            <person name="Alvarado L."/>
            <person name="Berlin A."/>
            <person name="Bochicchio J."/>
            <person name="Borenstein D."/>
            <person name="Chapman S.B."/>
            <person name="Chen Z."/>
            <person name="Engels R."/>
            <person name="Freedman E."/>
            <person name="Gellesch M."/>
            <person name="Goldberg J."/>
            <person name="Griggs A."/>
            <person name="Gujja S."/>
            <person name="Heilman E."/>
            <person name="Heiman D."/>
            <person name="Hepburn T."/>
            <person name="Howarth C."/>
            <person name="Jen D."/>
            <person name="Larson L."/>
            <person name="Lewis B."/>
            <person name="Mehta T."/>
            <person name="Park D."/>
            <person name="Pearson M."/>
            <person name="Roberts A."/>
            <person name="Saif S."/>
            <person name="Shea T."/>
            <person name="Shenoy N."/>
            <person name="Sisk P."/>
            <person name="Stolte C."/>
            <person name="Sykes S."/>
            <person name="Thomson T."/>
            <person name="Walk T."/>
            <person name="White J."/>
            <person name="Yandava C."/>
            <person name="Izard J."/>
            <person name="Baranova O.V."/>
            <person name="Blanton J.M."/>
            <person name="Tanner A.C."/>
            <person name="Dewhirst F.E."/>
            <person name="Haas B."/>
            <person name="Nusbaum C."/>
            <person name="Birren B."/>
        </authorList>
    </citation>
    <scope>NUCLEOTIDE SEQUENCE [LARGE SCALE GENOMIC DNA]</scope>
    <source>
        <strain evidence="3">1-1 BBBD Race 1</strain>
    </source>
</reference>
<accession>A0A180GDD9</accession>
<evidence type="ECO:0000313" key="4">
    <source>
        <dbReference type="EnsemblFungi" id="PTTG_12637-t43_1-p1"/>
    </source>
</evidence>
<feature type="signal peptide" evidence="2">
    <location>
        <begin position="1"/>
        <end position="21"/>
    </location>
</feature>
<dbReference type="EMBL" id="ADAS02000100">
    <property type="protein sequence ID" value="OAV90468.1"/>
    <property type="molecule type" value="Genomic_DNA"/>
</dbReference>